<dbReference type="GO" id="GO:0000774">
    <property type="term" value="F:adenyl-nucleotide exchange factor activity"/>
    <property type="evidence" value="ECO:0007669"/>
    <property type="project" value="InterPro"/>
</dbReference>
<gene>
    <name evidence="4" type="ORF">UFOPK4175_00861</name>
</gene>
<dbReference type="GO" id="GO:0006457">
    <property type="term" value="P:protein folding"/>
    <property type="evidence" value="ECO:0007669"/>
    <property type="project" value="InterPro"/>
</dbReference>
<evidence type="ECO:0000256" key="1">
    <source>
        <dbReference type="ARBA" id="ARBA00009054"/>
    </source>
</evidence>
<dbReference type="InterPro" id="IPR013805">
    <property type="entry name" value="GrpE_CC"/>
</dbReference>
<dbReference type="HAMAP" id="MF_01151">
    <property type="entry name" value="GrpE"/>
    <property type="match status" value="1"/>
</dbReference>
<dbReference type="SUPFAM" id="SSF51064">
    <property type="entry name" value="Head domain of nucleotide exchange factor GrpE"/>
    <property type="match status" value="1"/>
</dbReference>
<dbReference type="EMBL" id="CAFBPX010000150">
    <property type="protein sequence ID" value="CAB5035880.1"/>
    <property type="molecule type" value="Genomic_DNA"/>
</dbReference>
<dbReference type="SUPFAM" id="SSF58014">
    <property type="entry name" value="Coiled-coil domain of nucleotide exchange factor GrpE"/>
    <property type="match status" value="1"/>
</dbReference>
<dbReference type="InterPro" id="IPR000740">
    <property type="entry name" value="GrpE"/>
</dbReference>
<accession>A0A6J7S648</accession>
<dbReference type="AlphaFoldDB" id="A0A6J7S648"/>
<proteinExistence type="inferred from homology"/>
<dbReference type="PANTHER" id="PTHR21237">
    <property type="entry name" value="GRPE PROTEIN"/>
    <property type="match status" value="1"/>
</dbReference>
<sequence length="190" mass="20302">MQSGPEPTVPEEAPSDAELVDAEAQAEVVEGDAVTSEEAAVEVEPAVEAEPDYKDQWIRSVAELDNVRKRARRDGAQSEQRGVARLARELLPALDNLDRAIKAAEAHPESSNPELIGGIELVQQELLAAFSRAGIVRDTALGEAFNPHQHEAVAQQPAEGQAAGTVIEVYEHGYLLGDEVLRAAKVVVAA</sequence>
<dbReference type="Pfam" id="PF01025">
    <property type="entry name" value="GrpE"/>
    <property type="match status" value="1"/>
</dbReference>
<dbReference type="PANTHER" id="PTHR21237:SF23">
    <property type="entry name" value="GRPE PROTEIN HOMOLOG, MITOCHONDRIAL"/>
    <property type="match status" value="1"/>
</dbReference>
<feature type="region of interest" description="Disordered" evidence="3">
    <location>
        <begin position="1"/>
        <end position="22"/>
    </location>
</feature>
<dbReference type="Gene3D" id="2.30.22.10">
    <property type="entry name" value="Head domain of nucleotide exchange factor GrpE"/>
    <property type="match status" value="1"/>
</dbReference>
<evidence type="ECO:0000313" key="4">
    <source>
        <dbReference type="EMBL" id="CAB5035880.1"/>
    </source>
</evidence>
<dbReference type="GO" id="GO:0051082">
    <property type="term" value="F:unfolded protein binding"/>
    <property type="evidence" value="ECO:0007669"/>
    <property type="project" value="TreeGrafter"/>
</dbReference>
<dbReference type="PRINTS" id="PR00773">
    <property type="entry name" value="GRPEPROTEIN"/>
</dbReference>
<protein>
    <submittedName>
        <fullName evidence="4">Unannotated protein</fullName>
    </submittedName>
</protein>
<name>A0A6J7S648_9ZZZZ</name>
<keyword evidence="2" id="KW-0143">Chaperone</keyword>
<evidence type="ECO:0000256" key="3">
    <source>
        <dbReference type="SAM" id="MobiDB-lite"/>
    </source>
</evidence>
<dbReference type="InterPro" id="IPR009012">
    <property type="entry name" value="GrpE_head"/>
</dbReference>
<evidence type="ECO:0000256" key="2">
    <source>
        <dbReference type="ARBA" id="ARBA00023186"/>
    </source>
</evidence>
<organism evidence="4">
    <name type="scientific">freshwater metagenome</name>
    <dbReference type="NCBI Taxonomy" id="449393"/>
    <lineage>
        <taxon>unclassified sequences</taxon>
        <taxon>metagenomes</taxon>
        <taxon>ecological metagenomes</taxon>
    </lineage>
</organism>
<dbReference type="GO" id="GO:0042803">
    <property type="term" value="F:protein homodimerization activity"/>
    <property type="evidence" value="ECO:0007669"/>
    <property type="project" value="InterPro"/>
</dbReference>
<dbReference type="GO" id="GO:0051087">
    <property type="term" value="F:protein-folding chaperone binding"/>
    <property type="evidence" value="ECO:0007669"/>
    <property type="project" value="InterPro"/>
</dbReference>
<dbReference type="Gene3D" id="3.90.20.20">
    <property type="match status" value="1"/>
</dbReference>
<dbReference type="PROSITE" id="PS01071">
    <property type="entry name" value="GRPE"/>
    <property type="match status" value="1"/>
</dbReference>
<dbReference type="CDD" id="cd00446">
    <property type="entry name" value="GrpE"/>
    <property type="match status" value="1"/>
</dbReference>
<reference evidence="4" key="1">
    <citation type="submission" date="2020-05" db="EMBL/GenBank/DDBJ databases">
        <authorList>
            <person name="Chiriac C."/>
            <person name="Salcher M."/>
            <person name="Ghai R."/>
            <person name="Kavagutti S V."/>
        </authorList>
    </citation>
    <scope>NUCLEOTIDE SEQUENCE</scope>
</reference>
<comment type="similarity">
    <text evidence="1">Belongs to the GrpE family.</text>
</comment>